<evidence type="ECO:0000256" key="5">
    <source>
        <dbReference type="ARBA" id="ARBA00023136"/>
    </source>
</evidence>
<dbReference type="InterPro" id="IPR004960">
    <property type="entry name" value="LipA_acyltrans"/>
</dbReference>
<dbReference type="GO" id="GO:0016746">
    <property type="term" value="F:acyltransferase activity"/>
    <property type="evidence" value="ECO:0007669"/>
    <property type="project" value="UniProtKB-KW"/>
</dbReference>
<comment type="caution">
    <text evidence="7">The sequence shown here is derived from an EMBL/GenBank/DDBJ whole genome shotgun (WGS) entry which is preliminary data.</text>
</comment>
<comment type="subcellular location">
    <subcellularLocation>
        <location evidence="1">Cell inner membrane</location>
    </subcellularLocation>
</comment>
<keyword evidence="5" id="KW-0472">Membrane</keyword>
<evidence type="ECO:0000256" key="3">
    <source>
        <dbReference type="ARBA" id="ARBA00022519"/>
    </source>
</evidence>
<evidence type="ECO:0000256" key="1">
    <source>
        <dbReference type="ARBA" id="ARBA00004533"/>
    </source>
</evidence>
<evidence type="ECO:0000313" key="8">
    <source>
        <dbReference type="Proteomes" id="UP000214646"/>
    </source>
</evidence>
<keyword evidence="3" id="KW-0997">Cell inner membrane</keyword>
<organism evidence="7 8">
    <name type="scientific">Fimbriiglobus ruber</name>
    <dbReference type="NCBI Taxonomy" id="1908690"/>
    <lineage>
        <taxon>Bacteria</taxon>
        <taxon>Pseudomonadati</taxon>
        <taxon>Planctomycetota</taxon>
        <taxon>Planctomycetia</taxon>
        <taxon>Gemmatales</taxon>
        <taxon>Gemmataceae</taxon>
        <taxon>Fimbriiglobus</taxon>
    </lineage>
</organism>
<gene>
    <name evidence="7" type="ORF">FRUB_05556</name>
</gene>
<proteinExistence type="predicted"/>
<accession>A0A225DQ66</accession>
<keyword evidence="8" id="KW-1185">Reference proteome</keyword>
<dbReference type="GO" id="GO:0009247">
    <property type="term" value="P:glycolipid biosynthetic process"/>
    <property type="evidence" value="ECO:0007669"/>
    <property type="project" value="UniProtKB-ARBA"/>
</dbReference>
<dbReference type="EMBL" id="NIDE01000009">
    <property type="protein sequence ID" value="OWK39666.1"/>
    <property type="molecule type" value="Genomic_DNA"/>
</dbReference>
<protein>
    <submittedName>
        <fullName evidence="7">Lipid A biosynthesis lauroyl acyltransferase</fullName>
    </submittedName>
</protein>
<evidence type="ECO:0000256" key="4">
    <source>
        <dbReference type="ARBA" id="ARBA00022679"/>
    </source>
</evidence>
<evidence type="ECO:0000256" key="6">
    <source>
        <dbReference type="ARBA" id="ARBA00023315"/>
    </source>
</evidence>
<dbReference type="PANTHER" id="PTHR30606">
    <property type="entry name" value="LIPID A BIOSYNTHESIS LAUROYL ACYLTRANSFERASE"/>
    <property type="match status" value="1"/>
</dbReference>
<dbReference type="AlphaFoldDB" id="A0A225DQ66"/>
<evidence type="ECO:0000313" key="7">
    <source>
        <dbReference type="EMBL" id="OWK39666.1"/>
    </source>
</evidence>
<keyword evidence="2" id="KW-1003">Cell membrane</keyword>
<evidence type="ECO:0000256" key="2">
    <source>
        <dbReference type="ARBA" id="ARBA00022475"/>
    </source>
</evidence>
<dbReference type="Proteomes" id="UP000214646">
    <property type="component" value="Unassembled WGS sequence"/>
</dbReference>
<reference evidence="8" key="1">
    <citation type="submission" date="2017-06" db="EMBL/GenBank/DDBJ databases">
        <title>Genome analysis of Fimbriiglobus ruber SP5, the first member of the order Planctomycetales with confirmed chitinolytic capability.</title>
        <authorList>
            <person name="Ravin N.V."/>
            <person name="Rakitin A.L."/>
            <person name="Ivanova A.A."/>
            <person name="Beletsky A.V."/>
            <person name="Kulichevskaya I.S."/>
            <person name="Mardanov A.V."/>
            <person name="Dedysh S.N."/>
        </authorList>
    </citation>
    <scope>NUCLEOTIDE SEQUENCE [LARGE SCALE GENOMIC DNA]</scope>
    <source>
        <strain evidence="8">SP5</strain>
    </source>
</reference>
<dbReference type="GO" id="GO:0005886">
    <property type="term" value="C:plasma membrane"/>
    <property type="evidence" value="ECO:0007669"/>
    <property type="project" value="UniProtKB-SubCell"/>
</dbReference>
<keyword evidence="4 7" id="KW-0808">Transferase</keyword>
<dbReference type="OrthoDB" id="9801955at2"/>
<dbReference type="Pfam" id="PF03279">
    <property type="entry name" value="Lip_A_acyltrans"/>
    <property type="match status" value="1"/>
</dbReference>
<dbReference type="CDD" id="cd07984">
    <property type="entry name" value="LPLAT_LABLAT-like"/>
    <property type="match status" value="1"/>
</dbReference>
<dbReference type="PANTHER" id="PTHR30606:SF10">
    <property type="entry name" value="PHOSPHATIDYLINOSITOL MANNOSIDE ACYLTRANSFERASE"/>
    <property type="match status" value="1"/>
</dbReference>
<name>A0A225DQ66_9BACT</name>
<sequence>MCHPGAPGPVCVRVRGISGWFAYKVDKRHRAVAAENLRHAFPDRAADPAAIDALVRACYRHFTGLLVEIILLPRKLHLENWRRYATLNGVYWTMPAFLDRRPLLVVTAHFGNWEMAGYTLGLFGFRMYAIARVLDNPHLERFLKQFRQATGQTIIAKKDDFERLNAALKVGAKVATLADQDAGSRGVFVNFFNRPASAHKAVALMALEYDARIVVVGAPRVGGYLQYEVVCEDLIDIRDYADRPDAVKLVTQRYHTALEQLIRRYPEQYFWLHRRWKTQPVARTKKRRLSQRMTADARPNSDS</sequence>
<keyword evidence="6 7" id="KW-0012">Acyltransferase</keyword>